<dbReference type="PANTHER" id="PTHR33908:SF3">
    <property type="entry name" value="UNDECAPRENYL PHOSPHATE-ALPHA-4-AMINO-4-DEOXY-L-ARABINOSE ARABINOSYL TRANSFERASE"/>
    <property type="match status" value="1"/>
</dbReference>
<evidence type="ECO:0000256" key="5">
    <source>
        <dbReference type="ARBA" id="ARBA00022692"/>
    </source>
</evidence>
<feature type="transmembrane region" description="Helical" evidence="8">
    <location>
        <begin position="81"/>
        <end position="114"/>
    </location>
</feature>
<name>A0A7W7NRY9_9SPHN</name>
<feature type="transmembrane region" description="Helical" evidence="8">
    <location>
        <begin position="126"/>
        <end position="141"/>
    </location>
</feature>
<dbReference type="InterPro" id="IPR050297">
    <property type="entry name" value="LipidA_mod_glycosyltrf_83"/>
</dbReference>
<keyword evidence="10" id="KW-1185">Reference proteome</keyword>
<feature type="transmembrane region" description="Helical" evidence="8">
    <location>
        <begin position="147"/>
        <end position="164"/>
    </location>
</feature>
<proteinExistence type="predicted"/>
<keyword evidence="2" id="KW-1003">Cell membrane</keyword>
<evidence type="ECO:0000313" key="10">
    <source>
        <dbReference type="Proteomes" id="UP000575241"/>
    </source>
</evidence>
<dbReference type="PANTHER" id="PTHR33908">
    <property type="entry name" value="MANNOSYLTRANSFERASE YKCB-RELATED"/>
    <property type="match status" value="1"/>
</dbReference>
<evidence type="ECO:0008006" key="11">
    <source>
        <dbReference type="Google" id="ProtNLM"/>
    </source>
</evidence>
<accession>A0A7W7NRY9</accession>
<dbReference type="GO" id="GO:0009103">
    <property type="term" value="P:lipopolysaccharide biosynthetic process"/>
    <property type="evidence" value="ECO:0007669"/>
    <property type="project" value="UniProtKB-ARBA"/>
</dbReference>
<evidence type="ECO:0000256" key="2">
    <source>
        <dbReference type="ARBA" id="ARBA00022475"/>
    </source>
</evidence>
<gene>
    <name evidence="9" type="ORF">HNP52_001297</name>
</gene>
<dbReference type="AlphaFoldDB" id="A0A7W7NRY9"/>
<organism evidence="9 10">
    <name type="scientific">Sphingomonas kyeonggiensis</name>
    <dbReference type="NCBI Taxonomy" id="1268553"/>
    <lineage>
        <taxon>Bacteria</taxon>
        <taxon>Pseudomonadati</taxon>
        <taxon>Pseudomonadota</taxon>
        <taxon>Alphaproteobacteria</taxon>
        <taxon>Sphingomonadales</taxon>
        <taxon>Sphingomonadaceae</taxon>
        <taxon>Sphingomonas</taxon>
    </lineage>
</organism>
<dbReference type="GO" id="GO:0005886">
    <property type="term" value="C:plasma membrane"/>
    <property type="evidence" value="ECO:0007669"/>
    <property type="project" value="UniProtKB-SubCell"/>
</dbReference>
<evidence type="ECO:0000256" key="8">
    <source>
        <dbReference type="SAM" id="Phobius"/>
    </source>
</evidence>
<feature type="transmembrane region" description="Helical" evidence="8">
    <location>
        <begin position="304"/>
        <end position="324"/>
    </location>
</feature>
<evidence type="ECO:0000256" key="1">
    <source>
        <dbReference type="ARBA" id="ARBA00004651"/>
    </source>
</evidence>
<evidence type="ECO:0000256" key="7">
    <source>
        <dbReference type="ARBA" id="ARBA00023136"/>
    </source>
</evidence>
<keyword evidence="3" id="KW-0328">Glycosyltransferase</keyword>
<reference evidence="9 10" key="1">
    <citation type="submission" date="2020-08" db="EMBL/GenBank/DDBJ databases">
        <title>Functional genomics of gut bacteria from endangered species of beetles.</title>
        <authorList>
            <person name="Carlos-Shanley C."/>
        </authorList>
    </citation>
    <scope>NUCLEOTIDE SEQUENCE [LARGE SCALE GENOMIC DNA]</scope>
    <source>
        <strain evidence="9 10">S00224</strain>
    </source>
</reference>
<feature type="transmembrane region" description="Helical" evidence="8">
    <location>
        <begin position="331"/>
        <end position="350"/>
    </location>
</feature>
<evidence type="ECO:0000256" key="4">
    <source>
        <dbReference type="ARBA" id="ARBA00022679"/>
    </source>
</evidence>
<keyword evidence="6 8" id="KW-1133">Transmembrane helix</keyword>
<evidence type="ECO:0000256" key="3">
    <source>
        <dbReference type="ARBA" id="ARBA00022676"/>
    </source>
</evidence>
<evidence type="ECO:0000313" key="9">
    <source>
        <dbReference type="EMBL" id="MBB4838246.1"/>
    </source>
</evidence>
<keyword evidence="5 8" id="KW-0812">Transmembrane</keyword>
<protein>
    <recommendedName>
        <fullName evidence="11">Glycosyltransferase RgtA/B/C/D-like domain-containing protein</fullName>
    </recommendedName>
</protein>
<keyword evidence="7 8" id="KW-0472">Membrane</keyword>
<keyword evidence="4" id="KW-0808">Transferase</keyword>
<dbReference type="RefSeq" id="WP_184164076.1">
    <property type="nucleotide sequence ID" value="NZ_JACHLN010000001.1"/>
</dbReference>
<sequence length="516" mass="57198">MASKSEVLGSRTTRLTDLTTGFAQLPRWSILLLAAVVVRALTFGNPVVHVDEEFYFVTAQQMLHGAVPFVDVWDRKPVGLFLIYLLPAAFGVPAGIWVYQAMALACVVGTAMLIARLAEKAGWERGALIAALLYLFMINFADGQGGQAPVFYNLLMAWAFLLVVPKPEDQSGDRRRIHRGTLAMLIVGVAMQVKYSVVFEAMFLGIWLMWREMRLGTSIAHILRRGCLWAAAVWLPTLIVWAVFILMGHGEAWFYANFGSIVDRLSDPPLVLLRAFLKIALILGLLLIISGLSRHVPVKDPSEHPVRGLFFGWLIAAVIGLLVFGSWFNHYALPVLVPASLCCAGYLGGTEFGRKWVAPVMLLAAGLGGEYTAWSAKWHRGNAEQLEALADGIGKGSGCMYVYSGNAILYSYTDRCTVTPWIFPSHLSRERENGALGVDQLEEINRIFANPPEIVVMRPAYYGERAESHQLTVKRMDELGYRLRGRWPLGDLYISVYELPEARKSTPPRLASSKPA</sequence>
<evidence type="ECO:0000256" key="6">
    <source>
        <dbReference type="ARBA" id="ARBA00022989"/>
    </source>
</evidence>
<dbReference type="GO" id="GO:0016763">
    <property type="term" value="F:pentosyltransferase activity"/>
    <property type="evidence" value="ECO:0007669"/>
    <property type="project" value="TreeGrafter"/>
</dbReference>
<comment type="subcellular location">
    <subcellularLocation>
        <location evidence="1">Cell membrane</location>
        <topology evidence="1">Multi-pass membrane protein</topology>
    </subcellularLocation>
</comment>
<feature type="transmembrane region" description="Helical" evidence="8">
    <location>
        <begin position="271"/>
        <end position="292"/>
    </location>
</feature>
<dbReference type="GO" id="GO:0010041">
    <property type="term" value="P:response to iron(III) ion"/>
    <property type="evidence" value="ECO:0007669"/>
    <property type="project" value="TreeGrafter"/>
</dbReference>
<feature type="transmembrane region" description="Helical" evidence="8">
    <location>
        <begin position="185"/>
        <end position="208"/>
    </location>
</feature>
<dbReference type="EMBL" id="JACHLN010000001">
    <property type="protein sequence ID" value="MBB4838246.1"/>
    <property type="molecule type" value="Genomic_DNA"/>
</dbReference>
<feature type="transmembrane region" description="Helical" evidence="8">
    <location>
        <begin position="28"/>
        <end position="48"/>
    </location>
</feature>
<comment type="caution">
    <text evidence="9">The sequence shown here is derived from an EMBL/GenBank/DDBJ whole genome shotgun (WGS) entry which is preliminary data.</text>
</comment>
<feature type="transmembrane region" description="Helical" evidence="8">
    <location>
        <begin position="228"/>
        <end position="250"/>
    </location>
</feature>
<dbReference type="Proteomes" id="UP000575241">
    <property type="component" value="Unassembled WGS sequence"/>
</dbReference>